<name>W4M627_9BACT</name>
<accession>W4M627</accession>
<dbReference type="AlphaFoldDB" id="W4M627"/>
<gene>
    <name evidence="1" type="ORF">ETSY2_20990</name>
</gene>
<evidence type="ECO:0000313" key="1">
    <source>
        <dbReference type="EMBL" id="ETX05774.1"/>
    </source>
</evidence>
<keyword evidence="2" id="KW-1185">Reference proteome</keyword>
<dbReference type="EMBL" id="AZHX01000870">
    <property type="protein sequence ID" value="ETX05774.1"/>
    <property type="molecule type" value="Genomic_DNA"/>
</dbReference>
<evidence type="ECO:0000313" key="2">
    <source>
        <dbReference type="Proteomes" id="UP000019140"/>
    </source>
</evidence>
<sequence length="105" mass="11465">MSEAIDATAQEVIRGALRAWGILDISAFLKAGDRAGSVDIHDGCGQVVASIRRDISPIGQVWHVGLVNRRERVFPSVVTALRYLRGHLCPEREAGRVLFGQGESR</sequence>
<reference evidence="1 2" key="1">
    <citation type="journal article" date="2014" name="Nature">
        <title>An environmental bacterial taxon with a large and distinct metabolic repertoire.</title>
        <authorList>
            <person name="Wilson M.C."/>
            <person name="Mori T."/>
            <person name="Ruckert C."/>
            <person name="Uria A.R."/>
            <person name="Helf M.J."/>
            <person name="Takada K."/>
            <person name="Gernert C."/>
            <person name="Steffens U.A."/>
            <person name="Heycke N."/>
            <person name="Schmitt S."/>
            <person name="Rinke C."/>
            <person name="Helfrich E.J."/>
            <person name="Brachmann A.O."/>
            <person name="Gurgui C."/>
            <person name="Wakimoto T."/>
            <person name="Kracht M."/>
            <person name="Crusemann M."/>
            <person name="Hentschel U."/>
            <person name="Abe I."/>
            <person name="Matsunaga S."/>
            <person name="Kalinowski J."/>
            <person name="Takeyama H."/>
            <person name="Piel J."/>
        </authorList>
    </citation>
    <scope>NUCLEOTIDE SEQUENCE [LARGE SCALE GENOMIC DNA]</scope>
    <source>
        <strain evidence="2">TSY2</strain>
    </source>
</reference>
<organism evidence="1 2">
    <name type="scientific">Candidatus Entotheonella gemina</name>
    <dbReference type="NCBI Taxonomy" id="1429439"/>
    <lineage>
        <taxon>Bacteria</taxon>
        <taxon>Pseudomonadati</taxon>
        <taxon>Nitrospinota/Tectimicrobiota group</taxon>
        <taxon>Candidatus Tectimicrobiota</taxon>
        <taxon>Candidatus Entotheonellia</taxon>
        <taxon>Candidatus Entotheonellales</taxon>
        <taxon>Candidatus Entotheonellaceae</taxon>
        <taxon>Candidatus Entotheonella</taxon>
    </lineage>
</organism>
<protein>
    <submittedName>
        <fullName evidence="1">Uncharacterized protein</fullName>
    </submittedName>
</protein>
<dbReference type="Proteomes" id="UP000019140">
    <property type="component" value="Unassembled WGS sequence"/>
</dbReference>
<comment type="caution">
    <text evidence="1">The sequence shown here is derived from an EMBL/GenBank/DDBJ whole genome shotgun (WGS) entry which is preliminary data.</text>
</comment>
<proteinExistence type="predicted"/>
<dbReference type="HOGENOM" id="CLU_2341528_0_0_7"/>